<organism evidence="1">
    <name type="scientific">marine metagenome</name>
    <dbReference type="NCBI Taxonomy" id="408172"/>
    <lineage>
        <taxon>unclassified sequences</taxon>
        <taxon>metagenomes</taxon>
        <taxon>ecological metagenomes</taxon>
    </lineage>
</organism>
<protein>
    <recommendedName>
        <fullName evidence="2">PpiC domain-containing protein</fullName>
    </recommendedName>
</protein>
<evidence type="ECO:0000313" key="1">
    <source>
        <dbReference type="EMBL" id="SVC64459.1"/>
    </source>
</evidence>
<accession>A0A382NTG7</accession>
<sequence>KKIILNSLIAEKLFALEAEKTKVDLLDYGFFQSYIRGRSEQAMRQLHYYEEFYKQVELDSVAVLNAYKLAGRTVDITFLNFPDLNSANTIKNVVMEGMSLDSAYMMIWGQHTPPKRYCNWFDKESVDLHKAIFNSNVTKGSIIGPLATDNKTFLLLQVNGWIDRPAITESDVSLRMTDVRKRLREHDAEQRYKEWVQNIMTGKQLELNPNVFPTYTEKVTDIYLQSDSVKQVQYNKFLWYDPELDFIRDSLINAPLKSFAETDILFHVDNTPWTIQEFHQELRKHPLVFRKKEMNRGEFQEQLKFAIADLVRDIEITKYCYEKEYEQSSTVKLNRELWYDSSIARYYRDILFKEKGFLYDDPE</sequence>
<feature type="non-terminal residue" evidence="1">
    <location>
        <position position="363"/>
    </location>
</feature>
<dbReference type="EMBL" id="UINC01102661">
    <property type="protein sequence ID" value="SVC64459.1"/>
    <property type="molecule type" value="Genomic_DNA"/>
</dbReference>
<evidence type="ECO:0008006" key="2">
    <source>
        <dbReference type="Google" id="ProtNLM"/>
    </source>
</evidence>
<dbReference type="AlphaFoldDB" id="A0A382NTG7"/>
<name>A0A382NTG7_9ZZZZ</name>
<feature type="non-terminal residue" evidence="1">
    <location>
        <position position="1"/>
    </location>
</feature>
<proteinExistence type="predicted"/>
<gene>
    <name evidence="1" type="ORF">METZ01_LOCUS317313</name>
</gene>
<reference evidence="1" key="1">
    <citation type="submission" date="2018-05" db="EMBL/GenBank/DDBJ databases">
        <authorList>
            <person name="Lanie J.A."/>
            <person name="Ng W.-L."/>
            <person name="Kazmierczak K.M."/>
            <person name="Andrzejewski T.M."/>
            <person name="Davidsen T.M."/>
            <person name="Wayne K.J."/>
            <person name="Tettelin H."/>
            <person name="Glass J.I."/>
            <person name="Rusch D."/>
            <person name="Podicherti R."/>
            <person name="Tsui H.-C.T."/>
            <person name="Winkler M.E."/>
        </authorList>
    </citation>
    <scope>NUCLEOTIDE SEQUENCE</scope>
</reference>